<reference evidence="2" key="1">
    <citation type="journal article" date="2021" name="Science">
        <title>Hunting the eagle killer: A cyanobacterial neurotoxin causes vacuolar myelinopathy.</title>
        <authorList>
            <person name="Breinlinger S."/>
            <person name="Phillips T.J."/>
            <person name="Haram B.N."/>
            <person name="Mares J."/>
            <person name="Martinez Yerena J.A."/>
            <person name="Hrouzek P."/>
            <person name="Sobotka R."/>
            <person name="Henderson W.M."/>
            <person name="Schmieder P."/>
            <person name="Williams S.M."/>
            <person name="Lauderdale J.D."/>
            <person name="Wilde H.D."/>
            <person name="Gerrin W."/>
            <person name="Kust A."/>
            <person name="Washington J.W."/>
            <person name="Wagner C."/>
            <person name="Geier B."/>
            <person name="Liebeke M."/>
            <person name="Enke H."/>
            <person name="Niedermeyer T.H.J."/>
            <person name="Wilde S.B."/>
        </authorList>
    </citation>
    <scope>NUCLEOTIDE SEQUENCE [LARGE SCALE GENOMIC DNA]</scope>
    <source>
        <strain evidence="2">Thurmond2011</strain>
    </source>
</reference>
<comment type="caution">
    <text evidence="1">The sequence shown here is derived from an EMBL/GenBank/DDBJ whole genome shotgun (WGS) entry which is preliminary data.</text>
</comment>
<dbReference type="Proteomes" id="UP000667802">
    <property type="component" value="Unassembled WGS sequence"/>
</dbReference>
<name>A0AAP5I595_9CYAN</name>
<keyword evidence="2" id="KW-1185">Reference proteome</keyword>
<gene>
    <name evidence="1" type="ORF">G7B40_010145</name>
</gene>
<organism evidence="1 2">
    <name type="scientific">Aetokthonos hydrillicola Thurmond2011</name>
    <dbReference type="NCBI Taxonomy" id="2712845"/>
    <lineage>
        <taxon>Bacteria</taxon>
        <taxon>Bacillati</taxon>
        <taxon>Cyanobacteriota</taxon>
        <taxon>Cyanophyceae</taxon>
        <taxon>Nostocales</taxon>
        <taxon>Hapalosiphonaceae</taxon>
        <taxon>Aetokthonos</taxon>
    </lineage>
</organism>
<sequence>MNSKSQSTINTARLRKIVGWVERQRNPTNADKCWVTLREDEASTFLNPTYTRFKFLA</sequence>
<dbReference type="EMBL" id="JAALHA020000003">
    <property type="protein sequence ID" value="MDR9894925.1"/>
    <property type="molecule type" value="Genomic_DNA"/>
</dbReference>
<accession>A0AAP5I595</accession>
<evidence type="ECO:0000313" key="2">
    <source>
        <dbReference type="Proteomes" id="UP000667802"/>
    </source>
</evidence>
<proteinExistence type="predicted"/>
<evidence type="ECO:0000313" key="1">
    <source>
        <dbReference type="EMBL" id="MDR9894925.1"/>
    </source>
</evidence>
<dbReference type="AlphaFoldDB" id="A0AAP5I595"/>
<protein>
    <submittedName>
        <fullName evidence="1">Uncharacterized protein</fullName>
    </submittedName>
</protein>
<dbReference type="RefSeq" id="WP_208338944.1">
    <property type="nucleotide sequence ID" value="NZ_CAWQFN010000472.1"/>
</dbReference>